<evidence type="ECO:0000313" key="2">
    <source>
        <dbReference type="Proteomes" id="UP000326924"/>
    </source>
</evidence>
<protein>
    <submittedName>
        <fullName evidence="1">Uncharacterized protein</fullName>
    </submittedName>
</protein>
<evidence type="ECO:0000313" key="1">
    <source>
        <dbReference type="EMBL" id="KAA8906944.1"/>
    </source>
</evidence>
<gene>
    <name evidence="1" type="ORF">FN846DRAFT_906739</name>
</gene>
<accession>A0A5J5EY07</accession>
<reference evidence="1 2" key="1">
    <citation type="submission" date="2019-09" db="EMBL/GenBank/DDBJ databases">
        <title>Draft genome of the ectomycorrhizal ascomycete Sphaerosporella brunnea.</title>
        <authorList>
            <consortium name="DOE Joint Genome Institute"/>
            <person name="Benucci G.M."/>
            <person name="Marozzi G."/>
            <person name="Antonielli L."/>
            <person name="Sanchez S."/>
            <person name="Marco P."/>
            <person name="Wang X."/>
            <person name="Falini L.B."/>
            <person name="Barry K."/>
            <person name="Haridas S."/>
            <person name="Lipzen A."/>
            <person name="Labutti K."/>
            <person name="Grigoriev I.V."/>
            <person name="Murat C."/>
            <person name="Martin F."/>
            <person name="Albertini E."/>
            <person name="Donnini D."/>
            <person name="Bonito G."/>
        </authorList>
    </citation>
    <scope>NUCLEOTIDE SEQUENCE [LARGE SCALE GENOMIC DNA]</scope>
    <source>
        <strain evidence="1 2">Sb_GMNB300</strain>
    </source>
</reference>
<comment type="caution">
    <text evidence="1">The sequence shown here is derived from an EMBL/GenBank/DDBJ whole genome shotgun (WGS) entry which is preliminary data.</text>
</comment>
<dbReference type="EMBL" id="VXIS01000082">
    <property type="protein sequence ID" value="KAA8906944.1"/>
    <property type="molecule type" value="Genomic_DNA"/>
</dbReference>
<name>A0A5J5EY07_9PEZI</name>
<dbReference type="AlphaFoldDB" id="A0A5J5EY07"/>
<keyword evidence="2" id="KW-1185">Reference proteome</keyword>
<organism evidence="1 2">
    <name type="scientific">Sphaerosporella brunnea</name>
    <dbReference type="NCBI Taxonomy" id="1250544"/>
    <lineage>
        <taxon>Eukaryota</taxon>
        <taxon>Fungi</taxon>
        <taxon>Dikarya</taxon>
        <taxon>Ascomycota</taxon>
        <taxon>Pezizomycotina</taxon>
        <taxon>Pezizomycetes</taxon>
        <taxon>Pezizales</taxon>
        <taxon>Pyronemataceae</taxon>
        <taxon>Sphaerosporella</taxon>
    </lineage>
</organism>
<dbReference type="Proteomes" id="UP000326924">
    <property type="component" value="Unassembled WGS sequence"/>
</dbReference>
<proteinExistence type="predicted"/>
<sequence>MKPEARGRGFKMGMAFKHWKSVKAPEEHEDLSVVPNEPVYIDMWPEDLPSHATVLQDMQATANRALETIRSKIPGESFEEMQKMNDMLFEQMADGSEHLPEATLRRLAAVARWEADNKDVLPEQLSADLARNVNAAMQLLNAELRHKNPERQQSAKALFAQLLNANLRPKLPKQIKTMVEELSAPVQET</sequence>
<dbReference type="InParanoid" id="A0A5J5EY07"/>